<evidence type="ECO:0000256" key="2">
    <source>
        <dbReference type="ARBA" id="ARBA00022443"/>
    </source>
</evidence>
<feature type="domain" description="SH3" evidence="4">
    <location>
        <begin position="243"/>
        <end position="313"/>
    </location>
</feature>
<dbReference type="SUPFAM" id="SSF52540">
    <property type="entry name" value="P-loop containing nucleoside triphosphate hydrolases"/>
    <property type="match status" value="1"/>
</dbReference>
<feature type="domain" description="PDZ" evidence="6">
    <location>
        <begin position="145"/>
        <end position="236"/>
    </location>
</feature>
<dbReference type="PROSITE" id="PS50106">
    <property type="entry name" value="PDZ"/>
    <property type="match status" value="1"/>
</dbReference>
<dbReference type="InterPro" id="IPR027417">
    <property type="entry name" value="P-loop_NTPase"/>
</dbReference>
<dbReference type="Pfam" id="PF07653">
    <property type="entry name" value="SH3_2"/>
    <property type="match status" value="1"/>
</dbReference>
<keyword evidence="9" id="KW-1185">Reference proteome</keyword>
<dbReference type="Pfam" id="PF02828">
    <property type="entry name" value="L27"/>
    <property type="match status" value="1"/>
</dbReference>
<dbReference type="PROSITE" id="PS50002">
    <property type="entry name" value="SH3"/>
    <property type="match status" value="1"/>
</dbReference>
<dbReference type="SUPFAM" id="SSF50044">
    <property type="entry name" value="SH3-domain"/>
    <property type="match status" value="1"/>
</dbReference>
<dbReference type="InterPro" id="IPR008144">
    <property type="entry name" value="Guanylate_kin-like_dom"/>
</dbReference>
<dbReference type="SMART" id="SM00569">
    <property type="entry name" value="L27"/>
    <property type="match status" value="2"/>
</dbReference>
<dbReference type="SMART" id="SM00072">
    <property type="entry name" value="GuKc"/>
    <property type="match status" value="1"/>
</dbReference>
<dbReference type="InterPro" id="IPR004172">
    <property type="entry name" value="L27_dom"/>
</dbReference>
<dbReference type="CDD" id="cd06799">
    <property type="entry name" value="PDZ_MPP3-MPP4-MPP7-like"/>
    <property type="match status" value="1"/>
</dbReference>
<proteinExistence type="inferred from homology"/>
<reference evidence="8 9" key="1">
    <citation type="submission" date="2020-04" db="EMBL/GenBank/DDBJ databases">
        <authorList>
            <person name="Alioto T."/>
            <person name="Alioto T."/>
            <person name="Gomez Garrido J."/>
        </authorList>
    </citation>
    <scope>NUCLEOTIDE SEQUENCE [LARGE SCALE GENOMIC DNA]</scope>
</reference>
<evidence type="ECO:0000313" key="9">
    <source>
        <dbReference type="Proteomes" id="UP000494165"/>
    </source>
</evidence>
<dbReference type="PROSITE" id="PS00856">
    <property type="entry name" value="GUANYLATE_KINASE_1"/>
    <property type="match status" value="1"/>
</dbReference>
<dbReference type="InterPro" id="IPR014775">
    <property type="entry name" value="L27_C"/>
</dbReference>
<dbReference type="Pfam" id="PF00595">
    <property type="entry name" value="PDZ"/>
    <property type="match status" value="1"/>
</dbReference>
<dbReference type="InterPro" id="IPR008145">
    <property type="entry name" value="GK/Ca_channel_bsu"/>
</dbReference>
<accession>A0A8S1CFC8</accession>
<dbReference type="InterPro" id="IPR036892">
    <property type="entry name" value="L27_dom_sf"/>
</dbReference>
<dbReference type="InterPro" id="IPR001478">
    <property type="entry name" value="PDZ"/>
</dbReference>
<feature type="domain" description="L27" evidence="7">
    <location>
        <begin position="6"/>
        <end position="61"/>
    </location>
</feature>
<feature type="domain" description="Guanylate kinase-like" evidence="5">
    <location>
        <begin position="386"/>
        <end position="549"/>
    </location>
</feature>
<dbReference type="InterPro" id="IPR050716">
    <property type="entry name" value="MAGUK"/>
</dbReference>
<sequence length="926" mass="101992">MDNRNWDPALSRLLVTLEESRDDLPCTEEFAFLSELLQKQELHSLVHIHNKVLASTNTRDGRFNPVVDSSVQAALEALADVLPLIEQPKKSWDSRQNGQELLTLLQTPHIQGLLYAHDCIAQKDYYPVLPEVPIDIDEDEETIKIVQLVKSNEPLEGAKSAEPIVGATIKTDEETGKIVIARIMHGGAADRSGLIHVGDEVVEVNNICTEGKSPNDVLQILQNSEGTITFKLVPADAKGNLRESKVRVRAHFDYCATSDPYIPCKEAGLDFEKGDILHIVSQDDAYWWQARKEYDRNMRAGLIPSRALQEKRIVHERSLKGLDVANLGLCSLSVLPGCQSPKSPRCASKPRTKKIMYATAENDDFDREEIATYEEVAKLYPRPGLQRPVVLIGPPGIGRNELKRRLMALDPDKFKTTIPFTTRPIKHGEINGKEYYFVSREKMEEDIAAGKFLEHGEYKGNLYGTSADSVKSIINAGYVCILNPHYQALKMLRTPDIKPFVVYIKPPSFDILKETRHEAYARSTFDEANSRGFTDEEFEEIERSAARIEFLFRAFGASSSKAGNRAPVGACKLGAVETFDLSKIMHHCHWKRVSARRRVARSTTQARPPFRRSHSQTHVFGSITRGPGACYESFEALSPIVRSFKPIAMSPAPNSIGGGWKARSRGSIAGVQVISEPAIKEILYPTHKSPSEMFLPRTTPLKVAPVVPRRVYTRSLTMTTPPEAVSAVVDDASVLPSRPPRRVTFDLSGSTTNGAAGELGNQHGGCGGNGTQQQAGANSVSDIAGVTNWLRSRRHNANKESFRIKIAVNRRFSSVHCSFDNVINNNNNFILTQSNRNQVNGQHKGSGLRRFSSIAAIDAKKLPPTVGPPPTASNGGGCFAATSAAAISLVRVCREGDESGLQELMTGANGLQLQPSDVNCFDSSGR</sequence>
<evidence type="ECO:0000259" key="6">
    <source>
        <dbReference type="PROSITE" id="PS50106"/>
    </source>
</evidence>
<dbReference type="Pfam" id="PF00625">
    <property type="entry name" value="Guanylate_kin"/>
    <property type="match status" value="1"/>
</dbReference>
<dbReference type="InterPro" id="IPR001452">
    <property type="entry name" value="SH3_domain"/>
</dbReference>
<dbReference type="SMART" id="SM00326">
    <property type="entry name" value="SH3"/>
    <property type="match status" value="1"/>
</dbReference>
<evidence type="ECO:0000256" key="1">
    <source>
        <dbReference type="ARBA" id="ARBA00007014"/>
    </source>
</evidence>
<dbReference type="PANTHER" id="PTHR23122">
    <property type="entry name" value="MEMBRANE-ASSOCIATED GUANYLATE KINASE MAGUK"/>
    <property type="match status" value="1"/>
</dbReference>
<gene>
    <name evidence="8" type="ORF">CLODIP_2_CD06793</name>
</gene>
<dbReference type="Gene3D" id="3.40.50.300">
    <property type="entry name" value="P-loop containing nucleotide triphosphate hydrolases"/>
    <property type="match status" value="1"/>
</dbReference>
<dbReference type="OrthoDB" id="439127at2759"/>
<dbReference type="PROSITE" id="PS51022">
    <property type="entry name" value="L27"/>
    <property type="match status" value="2"/>
</dbReference>
<evidence type="ECO:0000256" key="3">
    <source>
        <dbReference type="PROSITE-ProRule" id="PRU00192"/>
    </source>
</evidence>
<dbReference type="AlphaFoldDB" id="A0A8S1CFC8"/>
<protein>
    <recommendedName>
        <fullName evidence="10">MAGUK p55 subfamily member 7</fullName>
    </recommendedName>
</protein>
<feature type="domain" description="L27" evidence="7">
    <location>
        <begin position="67"/>
        <end position="128"/>
    </location>
</feature>
<dbReference type="Proteomes" id="UP000494165">
    <property type="component" value="Unassembled WGS sequence"/>
</dbReference>
<dbReference type="SUPFAM" id="SSF50156">
    <property type="entry name" value="PDZ domain-like"/>
    <property type="match status" value="1"/>
</dbReference>
<evidence type="ECO:0008006" key="10">
    <source>
        <dbReference type="Google" id="ProtNLM"/>
    </source>
</evidence>
<dbReference type="CDD" id="cd00071">
    <property type="entry name" value="GMPK"/>
    <property type="match status" value="1"/>
</dbReference>
<dbReference type="InterPro" id="IPR036028">
    <property type="entry name" value="SH3-like_dom_sf"/>
</dbReference>
<comment type="caution">
    <text evidence="8">The sequence shown here is derived from an EMBL/GenBank/DDBJ whole genome shotgun (WGS) entry which is preliminary data.</text>
</comment>
<keyword evidence="2 3" id="KW-0728">SH3 domain</keyword>
<dbReference type="EMBL" id="CADEPI010000037">
    <property type="protein sequence ID" value="CAB3368259.1"/>
    <property type="molecule type" value="Genomic_DNA"/>
</dbReference>
<evidence type="ECO:0000259" key="4">
    <source>
        <dbReference type="PROSITE" id="PS50002"/>
    </source>
</evidence>
<dbReference type="CDD" id="cd11862">
    <property type="entry name" value="SH3_MPP"/>
    <property type="match status" value="1"/>
</dbReference>
<organism evidence="8 9">
    <name type="scientific">Cloeon dipterum</name>
    <dbReference type="NCBI Taxonomy" id="197152"/>
    <lineage>
        <taxon>Eukaryota</taxon>
        <taxon>Metazoa</taxon>
        <taxon>Ecdysozoa</taxon>
        <taxon>Arthropoda</taxon>
        <taxon>Hexapoda</taxon>
        <taxon>Insecta</taxon>
        <taxon>Pterygota</taxon>
        <taxon>Palaeoptera</taxon>
        <taxon>Ephemeroptera</taxon>
        <taxon>Pisciforma</taxon>
        <taxon>Baetidae</taxon>
        <taxon>Cloeon</taxon>
    </lineage>
</organism>
<dbReference type="Gene3D" id="1.10.287.650">
    <property type="entry name" value="L27 domain"/>
    <property type="match status" value="1"/>
</dbReference>
<evidence type="ECO:0000259" key="7">
    <source>
        <dbReference type="PROSITE" id="PS51022"/>
    </source>
</evidence>
<dbReference type="Gene3D" id="2.30.42.10">
    <property type="match status" value="1"/>
</dbReference>
<dbReference type="SMART" id="SM00228">
    <property type="entry name" value="PDZ"/>
    <property type="match status" value="1"/>
</dbReference>
<evidence type="ECO:0000313" key="8">
    <source>
        <dbReference type="EMBL" id="CAB3368259.1"/>
    </source>
</evidence>
<dbReference type="InterPro" id="IPR020590">
    <property type="entry name" value="Guanylate_kinase_CS"/>
</dbReference>
<dbReference type="PROSITE" id="PS50052">
    <property type="entry name" value="GUANYLATE_KINASE_2"/>
    <property type="match status" value="1"/>
</dbReference>
<name>A0A8S1CFC8_9INSE</name>
<dbReference type="InterPro" id="IPR036034">
    <property type="entry name" value="PDZ_sf"/>
</dbReference>
<feature type="non-terminal residue" evidence="8">
    <location>
        <position position="1"/>
    </location>
</feature>
<dbReference type="SUPFAM" id="SSF101288">
    <property type="entry name" value="L27 domain"/>
    <property type="match status" value="1"/>
</dbReference>
<evidence type="ECO:0000259" key="5">
    <source>
        <dbReference type="PROSITE" id="PS50052"/>
    </source>
</evidence>
<dbReference type="Gene3D" id="2.30.30.40">
    <property type="entry name" value="SH3 Domains"/>
    <property type="match status" value="1"/>
</dbReference>
<comment type="similarity">
    <text evidence="1">Belongs to the MAGUK family.</text>
</comment>
<dbReference type="GO" id="GO:0030054">
    <property type="term" value="C:cell junction"/>
    <property type="evidence" value="ECO:0007669"/>
    <property type="project" value="UniProtKB-ARBA"/>
</dbReference>